<sequence length="579" mass="61934">MALSASSRFTRTSMRGCKGSGSMGCMGIRTSTSAIHPHALAPGPLLHHTSSAKGRPMRAVHARAAHNTTSGCGAGSSSSSAHAAAPHASAMHSGPAPTAPTSPGPCTCSTKRSTASTSTSVTTAAQQGGQQVALTADEKRARPVQPGSAYPAKEFCSNCGLCDTHHIAHVRDACAFLGPGMSRIEELEAAVHGRARDAASDDELRLGVVQQAVYARNTPGVEGAQWTGIVTQIALDMLASGKVEAVVCVQSDPEDRFTPRPFVAKTAEDILKARGVKPVLSPNLEALAAVEAAGVKRLLFIGVGCQVQALRSIERHLGLEKLYVLGTNCTDNGRRGTLEKFLNAASTRPSEALHYEFMVDYKVHVKHTDGQYETLPYFSLPANKLNDVIAPSCYSCFDYPNALADLVVGYMGVPYQGGAMTSHPQYCVVRNERGQEMMDAVAHRLAITPTVSSGDRRPLVMETVMSDDAAKMGQFRDPAPRWVGNTIAWLLNAIGPKGLEFAKYSIDYHYARNWLYVHRHMGKERAQQHIPSFAKKIVAQYDSKGALTARLNTPYTGDKPTVEVKSARRPSVGVSGQQA</sequence>
<accession>A0A7S0WN59</accession>
<dbReference type="PANTHER" id="PTHR31332:SF0">
    <property type="entry name" value="7-HYDROXYMETHYL CHLOROPHYLL A REDUCTASE, CHLOROPLASTIC"/>
    <property type="match status" value="1"/>
</dbReference>
<evidence type="ECO:0000256" key="1">
    <source>
        <dbReference type="SAM" id="MobiDB-lite"/>
    </source>
</evidence>
<feature type="compositionally biased region" description="Low complexity" evidence="1">
    <location>
        <begin position="104"/>
        <end position="135"/>
    </location>
</feature>
<dbReference type="GO" id="GO:0009507">
    <property type="term" value="C:chloroplast"/>
    <property type="evidence" value="ECO:0007669"/>
    <property type="project" value="TreeGrafter"/>
</dbReference>
<dbReference type="GO" id="GO:0090415">
    <property type="term" value="F:7-hydroxymethyl chlorophyll a reductase activity"/>
    <property type="evidence" value="ECO:0007669"/>
    <property type="project" value="TreeGrafter"/>
</dbReference>
<evidence type="ECO:0000313" key="4">
    <source>
        <dbReference type="EMBL" id="CAD8674474.1"/>
    </source>
</evidence>
<dbReference type="InterPro" id="IPR007525">
    <property type="entry name" value="FrhB_FdhB_C"/>
</dbReference>
<organism evidence="4">
    <name type="scientific">Chlamydomonas leiostraca</name>
    <dbReference type="NCBI Taxonomy" id="1034604"/>
    <lineage>
        <taxon>Eukaryota</taxon>
        <taxon>Viridiplantae</taxon>
        <taxon>Chlorophyta</taxon>
        <taxon>core chlorophytes</taxon>
        <taxon>Chlorophyceae</taxon>
        <taxon>CS clade</taxon>
        <taxon>Chlamydomonadales</taxon>
        <taxon>Chlamydomonadaceae</taxon>
        <taxon>Chlamydomonas</taxon>
    </lineage>
</organism>
<dbReference type="InterPro" id="IPR045220">
    <property type="entry name" value="FRHB/FDHB/HCAR-like"/>
</dbReference>
<dbReference type="AlphaFoldDB" id="A0A7S0WN59"/>
<feature type="domain" description="Coenzyme F420 hydrogenase/dehydrogenase beta subunit C-terminal" evidence="3">
    <location>
        <begin position="296"/>
        <end position="444"/>
    </location>
</feature>
<reference evidence="4" key="1">
    <citation type="submission" date="2021-01" db="EMBL/GenBank/DDBJ databases">
        <authorList>
            <person name="Corre E."/>
            <person name="Pelletier E."/>
            <person name="Niang G."/>
            <person name="Scheremetjew M."/>
            <person name="Finn R."/>
            <person name="Kale V."/>
            <person name="Holt S."/>
            <person name="Cochrane G."/>
            <person name="Meng A."/>
            <person name="Brown T."/>
            <person name="Cohen L."/>
        </authorList>
    </citation>
    <scope>NUCLEOTIDE SEQUENCE</scope>
    <source>
        <strain evidence="4">SAG 11-49</strain>
    </source>
</reference>
<dbReference type="PANTHER" id="PTHR31332">
    <property type="entry name" value="7-HYDROXYMETHYL CHLOROPHYLL A REDUCTASE, CHLOROPLASTIC"/>
    <property type="match status" value="1"/>
</dbReference>
<evidence type="ECO:0008006" key="5">
    <source>
        <dbReference type="Google" id="ProtNLM"/>
    </source>
</evidence>
<evidence type="ECO:0000259" key="2">
    <source>
        <dbReference type="Pfam" id="PF04422"/>
    </source>
</evidence>
<dbReference type="InterPro" id="IPR007516">
    <property type="entry name" value="Co_F420_Hydgase/DH_bsu_N"/>
</dbReference>
<feature type="domain" description="Coenzyme F420 hydrogenase/dehydrogenase beta subunit N-terminal" evidence="2">
    <location>
        <begin position="213"/>
        <end position="287"/>
    </location>
</feature>
<evidence type="ECO:0000259" key="3">
    <source>
        <dbReference type="Pfam" id="PF04432"/>
    </source>
</evidence>
<dbReference type="Pfam" id="PF04432">
    <property type="entry name" value="FrhB_FdhB_C"/>
    <property type="match status" value="1"/>
</dbReference>
<dbReference type="Pfam" id="PF04422">
    <property type="entry name" value="FrhB_FdhB_N"/>
    <property type="match status" value="1"/>
</dbReference>
<feature type="compositionally biased region" description="Low complexity" evidence="1">
    <location>
        <begin position="75"/>
        <end position="96"/>
    </location>
</feature>
<dbReference type="EMBL" id="HBFB01011245">
    <property type="protein sequence ID" value="CAD8674474.1"/>
    <property type="molecule type" value="Transcribed_RNA"/>
</dbReference>
<feature type="region of interest" description="Disordered" evidence="1">
    <location>
        <begin position="553"/>
        <end position="579"/>
    </location>
</feature>
<dbReference type="GO" id="GO:0033354">
    <property type="term" value="P:chlorophyll cycle"/>
    <property type="evidence" value="ECO:0007669"/>
    <property type="project" value="TreeGrafter"/>
</dbReference>
<proteinExistence type="predicted"/>
<protein>
    <recommendedName>
        <fullName evidence="5">Coenzyme F420 hydrogenase/dehydrogenase beta subunit C-terminal domain-containing protein</fullName>
    </recommendedName>
</protein>
<name>A0A7S0WN59_9CHLO</name>
<feature type="region of interest" description="Disordered" evidence="1">
    <location>
        <begin position="1"/>
        <end position="21"/>
    </location>
</feature>
<feature type="region of interest" description="Disordered" evidence="1">
    <location>
        <begin position="61"/>
        <end position="147"/>
    </location>
</feature>
<gene>
    <name evidence="4" type="ORF">CLEI1391_LOCUS6367</name>
</gene>
<feature type="compositionally biased region" description="Polar residues" evidence="1">
    <location>
        <begin position="1"/>
        <end position="12"/>
    </location>
</feature>